<keyword evidence="4" id="KW-0808">Transferase</keyword>
<dbReference type="PATRIC" id="fig|700597.3.peg.2731"/>
<feature type="domain" description="Histidine kinase/HSP90-like ATPase" evidence="8">
    <location>
        <begin position="257"/>
        <end position="363"/>
    </location>
</feature>
<dbReference type="PANTHER" id="PTHR45436">
    <property type="entry name" value="SENSOR HISTIDINE KINASE YKOH"/>
    <property type="match status" value="1"/>
</dbReference>
<feature type="region of interest" description="Disordered" evidence="6">
    <location>
        <begin position="82"/>
        <end position="104"/>
    </location>
</feature>
<keyword evidence="3" id="KW-0597">Phosphoprotein</keyword>
<dbReference type="InterPro" id="IPR003594">
    <property type="entry name" value="HATPase_dom"/>
</dbReference>
<dbReference type="Proteomes" id="UP000004217">
    <property type="component" value="Unassembled WGS sequence"/>
</dbReference>
<accession>G2GBB2</accession>
<gene>
    <name evidence="9" type="ORF">SZN_13931</name>
</gene>
<keyword evidence="7" id="KW-0812">Transmembrane</keyword>
<evidence type="ECO:0000313" key="9">
    <source>
        <dbReference type="EMBL" id="EGX59208.1"/>
    </source>
</evidence>
<keyword evidence="5 9" id="KW-0418">Kinase</keyword>
<dbReference type="EC" id="2.7.13.3" evidence="2"/>
<sequence>MLILTFVLCAAGGLWSAAPAYVGVPHLLIAFGAGVLTALAVGLWRARVAARGLCRAQQEGSRRVLDAIGAVGRSAEWSMQQLQQGHTPRVPSPGGPDDPVGPAAQVSDPAVPGDIIVFSEVETALEELQADVVGRVIAAYEQSRLVVRHAMFRHIAQREHLLIMKLLAALAALQNQVKAASLLNEIFRIDNMAVRLRRMVDNLAILGGESASAVRQPVTVTLVLRGAIQAIEQYERARVVHGSHPPQLSLPGHVAPDVTNLVCELVENATRFSAPNTPVWVEARTVSADLVIEVTDRGESMPRDLLDQANTLLTSPHLVDVHKQLEDGRLGLLVVGMTAQRHRIHVELRRNPGGGTTAFITVPGDLLVWPEPEPEQEFAAPVPERRAPAARPLPAAVAAGQAPGQLPQRRGARQAAPSLGPTADGLPPLPVRPDAPSGTPQPQRSAAGPAAVTDSPGLFGDFRRGNQRALAEDIPSVPADSQ</sequence>
<keyword evidence="7" id="KW-0472">Membrane</keyword>
<dbReference type="SUPFAM" id="SSF55874">
    <property type="entry name" value="ATPase domain of HSP90 chaperone/DNA topoisomerase II/histidine kinase"/>
    <property type="match status" value="1"/>
</dbReference>
<evidence type="ECO:0000256" key="2">
    <source>
        <dbReference type="ARBA" id="ARBA00012438"/>
    </source>
</evidence>
<feature type="transmembrane region" description="Helical" evidence="7">
    <location>
        <begin position="26"/>
        <end position="46"/>
    </location>
</feature>
<dbReference type="Pfam" id="PF02518">
    <property type="entry name" value="HATPase_c"/>
    <property type="match status" value="1"/>
</dbReference>
<dbReference type="Gene3D" id="3.30.565.10">
    <property type="entry name" value="Histidine kinase-like ATPase, C-terminal domain"/>
    <property type="match status" value="1"/>
</dbReference>
<keyword evidence="7" id="KW-1133">Transmembrane helix</keyword>
<evidence type="ECO:0000313" key="10">
    <source>
        <dbReference type="Proteomes" id="UP000004217"/>
    </source>
</evidence>
<evidence type="ECO:0000259" key="8">
    <source>
        <dbReference type="Pfam" id="PF02518"/>
    </source>
</evidence>
<evidence type="ECO:0000256" key="1">
    <source>
        <dbReference type="ARBA" id="ARBA00000085"/>
    </source>
</evidence>
<reference evidence="9 10" key="1">
    <citation type="submission" date="2011-08" db="EMBL/GenBank/DDBJ databases">
        <authorList>
            <person name="Lin Y."/>
            <person name="Hao X."/>
            <person name="Johnstone L."/>
            <person name="Miller S.J."/>
            <person name="Wei G."/>
            <person name="Rensing C."/>
        </authorList>
    </citation>
    <scope>NUCLEOTIDE SEQUENCE [LARGE SCALE GENOMIC DNA]</scope>
    <source>
        <strain evidence="9 10">K42</strain>
    </source>
</reference>
<organism evidence="9 10">
    <name type="scientific">Streptomyces zinciresistens K42</name>
    <dbReference type="NCBI Taxonomy" id="700597"/>
    <lineage>
        <taxon>Bacteria</taxon>
        <taxon>Bacillati</taxon>
        <taxon>Actinomycetota</taxon>
        <taxon>Actinomycetes</taxon>
        <taxon>Kitasatosporales</taxon>
        <taxon>Streptomycetaceae</taxon>
        <taxon>Streptomyces</taxon>
    </lineage>
</organism>
<comment type="caution">
    <text evidence="9">The sequence shown here is derived from an EMBL/GenBank/DDBJ whole genome shotgun (WGS) entry which is preliminary data.</text>
</comment>
<comment type="catalytic activity">
    <reaction evidence="1">
        <text>ATP + protein L-histidine = ADP + protein N-phospho-L-histidine.</text>
        <dbReference type="EC" id="2.7.13.3"/>
    </reaction>
</comment>
<dbReference type="GO" id="GO:0005886">
    <property type="term" value="C:plasma membrane"/>
    <property type="evidence" value="ECO:0007669"/>
    <property type="project" value="TreeGrafter"/>
</dbReference>
<keyword evidence="10" id="KW-1185">Reference proteome</keyword>
<dbReference type="InterPro" id="IPR050428">
    <property type="entry name" value="TCS_sensor_his_kinase"/>
</dbReference>
<evidence type="ECO:0000256" key="6">
    <source>
        <dbReference type="SAM" id="MobiDB-lite"/>
    </source>
</evidence>
<evidence type="ECO:0000256" key="5">
    <source>
        <dbReference type="ARBA" id="ARBA00022777"/>
    </source>
</evidence>
<dbReference type="AlphaFoldDB" id="G2GBB2"/>
<evidence type="ECO:0000256" key="7">
    <source>
        <dbReference type="SAM" id="Phobius"/>
    </source>
</evidence>
<feature type="compositionally biased region" description="Low complexity" evidence="6">
    <location>
        <begin position="389"/>
        <end position="409"/>
    </location>
</feature>
<dbReference type="GO" id="GO:0004673">
    <property type="term" value="F:protein histidine kinase activity"/>
    <property type="evidence" value="ECO:0007669"/>
    <property type="project" value="UniProtKB-EC"/>
</dbReference>
<dbReference type="GO" id="GO:0000160">
    <property type="term" value="P:phosphorelay signal transduction system"/>
    <property type="evidence" value="ECO:0007669"/>
    <property type="project" value="TreeGrafter"/>
</dbReference>
<name>G2GBB2_9ACTN</name>
<dbReference type="PANTHER" id="PTHR45436:SF5">
    <property type="entry name" value="SENSOR HISTIDINE KINASE TRCS"/>
    <property type="match status" value="1"/>
</dbReference>
<proteinExistence type="predicted"/>
<evidence type="ECO:0000256" key="3">
    <source>
        <dbReference type="ARBA" id="ARBA00022553"/>
    </source>
</evidence>
<feature type="region of interest" description="Disordered" evidence="6">
    <location>
        <begin position="374"/>
        <end position="482"/>
    </location>
</feature>
<evidence type="ECO:0000256" key="4">
    <source>
        <dbReference type="ARBA" id="ARBA00022679"/>
    </source>
</evidence>
<protein>
    <recommendedName>
        <fullName evidence="2">histidine kinase</fullName>
        <ecNumber evidence="2">2.7.13.3</ecNumber>
    </recommendedName>
</protein>
<dbReference type="EMBL" id="AGBF01000035">
    <property type="protein sequence ID" value="EGX59208.1"/>
    <property type="molecule type" value="Genomic_DNA"/>
</dbReference>
<dbReference type="InterPro" id="IPR036890">
    <property type="entry name" value="HATPase_C_sf"/>
</dbReference>